<feature type="compositionally biased region" description="Basic and acidic residues" evidence="1">
    <location>
        <begin position="210"/>
        <end position="219"/>
    </location>
</feature>
<keyword evidence="2" id="KW-1133">Transmembrane helix</keyword>
<sequence>MGLVLDVLMKNVLWVLVILAQVVNGNVTTAVCAGLIIKELPMLDLKNRELWDQLFLTDPSQTTTIEGKEYKGTSTHPYWLTFRCTEVFGPCGDGWGFSIKNQGFEALDLETKLHWAMVQFWYMRDGKKCLVEHMGSTKAVYRTAGNANTPIKMKYDEEAPKKSVTDALVKCMSQIGLTGDIHSKLWNTPGHQQRAREFHQYLQTLRDKNYAEASTRSEEQNTNSQTMPPRDSNQENLKTYSRDELESILVSVQTAQSFEQLNKIYKLYKNTPIQQTVYNACQSKRKDAGWMQKQ</sequence>
<evidence type="ECO:0000256" key="1">
    <source>
        <dbReference type="SAM" id="MobiDB-lite"/>
    </source>
</evidence>
<dbReference type="EMBL" id="LS999521">
    <property type="protein sequence ID" value="VAX44317.1"/>
    <property type="molecule type" value="Genomic_DNA"/>
</dbReference>
<organism evidence="3 4">
    <name type="scientific">Acinetobacter calcoaceticus</name>
    <dbReference type="NCBI Taxonomy" id="471"/>
    <lineage>
        <taxon>Bacteria</taxon>
        <taxon>Pseudomonadati</taxon>
        <taxon>Pseudomonadota</taxon>
        <taxon>Gammaproteobacteria</taxon>
        <taxon>Moraxellales</taxon>
        <taxon>Moraxellaceae</taxon>
        <taxon>Acinetobacter</taxon>
        <taxon>Acinetobacter calcoaceticus/baumannii complex</taxon>
    </lineage>
</organism>
<evidence type="ECO:0000256" key="2">
    <source>
        <dbReference type="SAM" id="Phobius"/>
    </source>
</evidence>
<dbReference type="AlphaFoldDB" id="A0A446ZIN7"/>
<keyword evidence="2" id="KW-0472">Membrane</keyword>
<accession>A0A446ZIN7</accession>
<gene>
    <name evidence="3" type="ORF">AC2117_01499</name>
</gene>
<evidence type="ECO:0000313" key="3">
    <source>
        <dbReference type="EMBL" id="VAX44317.1"/>
    </source>
</evidence>
<evidence type="ECO:0000313" key="4">
    <source>
        <dbReference type="Proteomes" id="UP000294355"/>
    </source>
</evidence>
<reference evidence="3 4" key="1">
    <citation type="submission" date="2018-08" db="EMBL/GenBank/DDBJ databases">
        <authorList>
            <person name="Gonzaga-Molto A."/>
        </authorList>
    </citation>
    <scope>NUCLEOTIDE SEQUENCE [LARGE SCALE GENOMIC DNA]</scope>
    <source>
        <strain evidence="3">Acinetobacter calcoaceticus str. 2117</strain>
    </source>
</reference>
<feature type="transmembrane region" description="Helical" evidence="2">
    <location>
        <begin position="12"/>
        <end position="37"/>
    </location>
</feature>
<proteinExistence type="predicted"/>
<protein>
    <submittedName>
        <fullName evidence="3">Uncharacterized protein</fullName>
    </submittedName>
</protein>
<feature type="region of interest" description="Disordered" evidence="1">
    <location>
        <begin position="210"/>
        <end position="236"/>
    </location>
</feature>
<dbReference type="Proteomes" id="UP000294355">
    <property type="component" value="Chromosome"/>
</dbReference>
<keyword evidence="2" id="KW-0812">Transmembrane</keyword>
<name>A0A446ZIN7_ACICA</name>